<evidence type="ECO:0000313" key="3">
    <source>
        <dbReference type="Proteomes" id="UP001198571"/>
    </source>
</evidence>
<gene>
    <name evidence="2" type="ORF">H0485_02965</name>
</gene>
<evidence type="ECO:0000313" key="2">
    <source>
        <dbReference type="EMBL" id="MCB5408973.1"/>
    </source>
</evidence>
<keyword evidence="2" id="KW-0378">Hydrolase</keyword>
<dbReference type="InterPro" id="IPR000073">
    <property type="entry name" value="AB_hydrolase_1"/>
</dbReference>
<dbReference type="InterPro" id="IPR029058">
    <property type="entry name" value="AB_hydrolase_fold"/>
</dbReference>
<reference evidence="2 3" key="1">
    <citation type="submission" date="2020-07" db="EMBL/GenBank/DDBJ databases">
        <title>Pseudogemmobacter sp. nov., isolated from poultry manure in Taiwan.</title>
        <authorList>
            <person name="Lin S.-Y."/>
            <person name="Tang Y.-S."/>
            <person name="Young C.-C."/>
        </authorList>
    </citation>
    <scope>NUCLEOTIDE SEQUENCE [LARGE SCALE GENOMIC DNA]</scope>
    <source>
        <strain evidence="2 3">CC-YST710</strain>
    </source>
</reference>
<feature type="domain" description="AB hydrolase-1" evidence="1">
    <location>
        <begin position="22"/>
        <end position="212"/>
    </location>
</feature>
<dbReference type="PANTHER" id="PTHR37946:SF1">
    <property type="entry name" value="SLL1969 PROTEIN"/>
    <property type="match status" value="1"/>
</dbReference>
<accession>A0ABS8CIG1</accession>
<dbReference type="Pfam" id="PF12697">
    <property type="entry name" value="Abhydrolase_6"/>
    <property type="match status" value="1"/>
</dbReference>
<dbReference type="SUPFAM" id="SSF53474">
    <property type="entry name" value="alpha/beta-Hydrolases"/>
    <property type="match status" value="1"/>
</dbReference>
<name>A0ABS8CIG1_9RHOB</name>
<dbReference type="Gene3D" id="3.40.50.1820">
    <property type="entry name" value="alpha/beta hydrolase"/>
    <property type="match status" value="1"/>
</dbReference>
<dbReference type="GO" id="GO:0016787">
    <property type="term" value="F:hydrolase activity"/>
    <property type="evidence" value="ECO:0007669"/>
    <property type="project" value="UniProtKB-KW"/>
</dbReference>
<dbReference type="PANTHER" id="PTHR37946">
    <property type="entry name" value="SLL1969 PROTEIN"/>
    <property type="match status" value="1"/>
</dbReference>
<sequence>MPDPFLAELLRQPPAPAKGETVVLIHGLARSQRSLLPMALALKAAGYGVINAGYPSTRQAVFSLSGWLDAAFSEALQTGQPVHAVTHSMGGILLRDWHARNPEAAKLMGFGRAVMLAPPNHGSEIVDRLGDLAPFRWINGPAGLSLGTGPESWPNRLPPASFPLGIIAGNRSYSPWFSSLIEGEDDGKVSVASTRLAGMSDHITLPVSHTWMMFSPEVIRQTLIFLETGHFDHEKKEAAAAASS</sequence>
<protein>
    <submittedName>
        <fullName evidence="2">Alpha/beta fold hydrolase</fullName>
    </submittedName>
</protein>
<comment type="caution">
    <text evidence="2">The sequence shown here is derived from an EMBL/GenBank/DDBJ whole genome shotgun (WGS) entry which is preliminary data.</text>
</comment>
<dbReference type="RefSeq" id="WP_226933870.1">
    <property type="nucleotide sequence ID" value="NZ_JACDXX010000002.1"/>
</dbReference>
<organism evidence="2 3">
    <name type="scientific">Pseudogemmobacter faecipullorum</name>
    <dbReference type="NCBI Taxonomy" id="2755041"/>
    <lineage>
        <taxon>Bacteria</taxon>
        <taxon>Pseudomonadati</taxon>
        <taxon>Pseudomonadota</taxon>
        <taxon>Alphaproteobacteria</taxon>
        <taxon>Rhodobacterales</taxon>
        <taxon>Paracoccaceae</taxon>
        <taxon>Pseudogemmobacter</taxon>
    </lineage>
</organism>
<proteinExistence type="predicted"/>
<keyword evidence="3" id="KW-1185">Reference proteome</keyword>
<dbReference type="EMBL" id="JACDXX010000002">
    <property type="protein sequence ID" value="MCB5408973.1"/>
    <property type="molecule type" value="Genomic_DNA"/>
</dbReference>
<evidence type="ECO:0000259" key="1">
    <source>
        <dbReference type="Pfam" id="PF12697"/>
    </source>
</evidence>
<dbReference type="Proteomes" id="UP001198571">
    <property type="component" value="Unassembled WGS sequence"/>
</dbReference>